<dbReference type="GO" id="GO:0003954">
    <property type="term" value="F:NADH dehydrogenase activity"/>
    <property type="evidence" value="ECO:0007669"/>
    <property type="project" value="TreeGrafter"/>
</dbReference>
<feature type="transmembrane region" description="Helical" evidence="8">
    <location>
        <begin position="390"/>
        <end position="409"/>
    </location>
</feature>
<evidence type="ECO:0000256" key="2">
    <source>
        <dbReference type="ARBA" id="ARBA00012944"/>
    </source>
</evidence>
<feature type="transmembrane region" description="Helical" evidence="8">
    <location>
        <begin position="499"/>
        <end position="521"/>
    </location>
</feature>
<gene>
    <name evidence="10" type="primary">nad5</name>
</gene>
<feature type="transmembrane region" description="Helical" evidence="8">
    <location>
        <begin position="7"/>
        <end position="27"/>
    </location>
</feature>
<evidence type="ECO:0000313" key="10">
    <source>
        <dbReference type="EMBL" id="BAN15689.1"/>
    </source>
</evidence>
<reference evidence="10" key="1">
    <citation type="journal article" date="2013" name="Int. J. Parasitol.">
        <title>Molecular phylogeny of the genus Taenia (Cestoda: Taeniidae): Proposals for the resurrection of Hydatigera Lamarck, 1816 and the creation of a new genus Versteria.</title>
        <authorList>
            <person name="Nakao M."/>
            <person name="Lavikainen A."/>
            <person name="Iwaki T."/>
            <person name="Haukisalmi V."/>
            <person name="Konyaev S."/>
            <person name="Oku Y."/>
            <person name="Okamoto M."/>
            <person name="Ito A."/>
        </authorList>
    </citation>
    <scope>NUCLEOTIDE SEQUENCE</scope>
    <source>
        <strain evidence="10">TmuFi9</strain>
    </source>
</reference>
<evidence type="ECO:0000256" key="6">
    <source>
        <dbReference type="ARBA" id="ARBA00031027"/>
    </source>
</evidence>
<evidence type="ECO:0000256" key="5">
    <source>
        <dbReference type="ARBA" id="ARBA00023136"/>
    </source>
</evidence>
<sequence>MIVLFGISLVLCGFLLIFIISGLNFFLSINFLSFLGCNWLINLDFDNVTFGIVVMLFICFVYVLFYNDHYFGGDIGVSGLLIKVITLFVSVMGVLVCTGDFLSTLIFWEYLGVVSFFLILFYDNYLSLRSSIVTLISSRFGDVCIFLLIGLNCYSFNSLLPCLIYFFMIIFSKSAGFPFISWLIEAMRAPTPVSSLVHSSTLVAAGVWFSMRYDYLQFFDYNLFFSVVLLLTIFISGMCSMFFVDLKKIIALSTCNNVSWCVIYLFFGDVLLSLFQLLSHGVSKCMLFMLVGDIMSGSCGSQSSNCVYGSYFYGNWNVYGCFSVILGLSGVPFIGIFFTKHFLLSMFVGVSNLFVSLLVLFCMLISYLYSFRLCAMLLNSKSSISSGVLFYFNSGMMVYFWLFMNFYFYFLLDELVYVNTYLSLCLVLFQLFSIVIAVNVYSCNVFSCWSSSLFGCDNIVELIYKLFTNISNMINLFIFRWDNLILSLFSGVGCTTINLYNNVMLSVLFFNIIGLIIYLLLL</sequence>
<dbReference type="PRINTS" id="PR01434">
    <property type="entry name" value="NADHDHGNASE5"/>
</dbReference>
<organism evidence="10">
    <name type="scientific">Versteria mustelae</name>
    <dbReference type="NCBI Taxonomy" id="1434714"/>
    <lineage>
        <taxon>Eukaryota</taxon>
        <taxon>Metazoa</taxon>
        <taxon>Spiralia</taxon>
        <taxon>Lophotrochozoa</taxon>
        <taxon>Platyhelminthes</taxon>
        <taxon>Cestoda</taxon>
        <taxon>Eucestoda</taxon>
        <taxon>Cyclophyllidea</taxon>
        <taxon>Taeniidae</taxon>
        <taxon>Versteria</taxon>
    </lineage>
</organism>
<feature type="transmembrane region" description="Helical" evidence="8">
    <location>
        <begin position="344"/>
        <end position="369"/>
    </location>
</feature>
<dbReference type="PANTHER" id="PTHR42829">
    <property type="entry name" value="NADH-UBIQUINONE OXIDOREDUCTASE CHAIN 5"/>
    <property type="match status" value="1"/>
</dbReference>
<evidence type="ECO:0000256" key="3">
    <source>
        <dbReference type="ARBA" id="ARBA00022692"/>
    </source>
</evidence>
<dbReference type="AlphaFoldDB" id="N0DMN0"/>
<feature type="transmembrane region" description="Helical" evidence="8">
    <location>
        <begin position="421"/>
        <end position="441"/>
    </location>
</feature>
<dbReference type="InterPro" id="IPR003945">
    <property type="entry name" value="NU5C-like"/>
</dbReference>
<dbReference type="EC" id="7.1.1.2" evidence="2"/>
<evidence type="ECO:0000259" key="9">
    <source>
        <dbReference type="Pfam" id="PF00361"/>
    </source>
</evidence>
<feature type="transmembrane region" description="Helical" evidence="8">
    <location>
        <begin position="101"/>
        <end position="120"/>
    </location>
</feature>
<evidence type="ECO:0000256" key="8">
    <source>
        <dbReference type="SAM" id="Phobius"/>
    </source>
</evidence>
<comment type="subcellular location">
    <subcellularLocation>
        <location evidence="1">Membrane</location>
        <topology evidence="1">Multi-pass membrane protein</topology>
    </subcellularLocation>
</comment>
<dbReference type="GO" id="GO:0042773">
    <property type="term" value="P:ATP synthesis coupled electron transport"/>
    <property type="evidence" value="ECO:0007669"/>
    <property type="project" value="InterPro"/>
</dbReference>
<evidence type="ECO:0000256" key="4">
    <source>
        <dbReference type="ARBA" id="ARBA00022989"/>
    </source>
</evidence>
<name>N0DMN0_9CEST</name>
<protein>
    <recommendedName>
        <fullName evidence="2">NADH:ubiquinone reductase (H(+)-translocating)</fullName>
        <ecNumber evidence="2">7.1.1.2</ecNumber>
    </recommendedName>
    <alternativeName>
        <fullName evidence="6">NADH dehydrogenase subunit 5</fullName>
    </alternativeName>
</protein>
<feature type="transmembrane region" description="Helical" evidence="8">
    <location>
        <begin position="47"/>
        <end position="65"/>
    </location>
</feature>
<geneLocation type="mitochondrion" evidence="10"/>
<feature type="transmembrane region" description="Helical" evidence="8">
    <location>
        <begin position="316"/>
        <end position="338"/>
    </location>
</feature>
<dbReference type="GO" id="GO:0016020">
    <property type="term" value="C:membrane"/>
    <property type="evidence" value="ECO:0007669"/>
    <property type="project" value="UniProtKB-SubCell"/>
</dbReference>
<evidence type="ECO:0000256" key="7">
    <source>
        <dbReference type="ARBA" id="ARBA00049551"/>
    </source>
</evidence>
<keyword evidence="10" id="KW-0496">Mitochondrion</keyword>
<dbReference type="EMBL" id="AB732957">
    <property type="protein sequence ID" value="BAN15689.1"/>
    <property type="molecule type" value="Genomic_DNA"/>
</dbReference>
<proteinExistence type="predicted"/>
<dbReference type="PANTHER" id="PTHR42829:SF2">
    <property type="entry name" value="NADH-UBIQUINONE OXIDOREDUCTASE CHAIN 5"/>
    <property type="match status" value="1"/>
</dbReference>
<dbReference type="GO" id="GO:0015990">
    <property type="term" value="P:electron transport coupled proton transport"/>
    <property type="evidence" value="ECO:0007669"/>
    <property type="project" value="TreeGrafter"/>
</dbReference>
<evidence type="ECO:0000256" key="1">
    <source>
        <dbReference type="ARBA" id="ARBA00004141"/>
    </source>
</evidence>
<comment type="catalytic activity">
    <reaction evidence="7">
        <text>a ubiquinone + NADH + 5 H(+)(in) = a ubiquinol + NAD(+) + 4 H(+)(out)</text>
        <dbReference type="Rhea" id="RHEA:29091"/>
        <dbReference type="Rhea" id="RHEA-COMP:9565"/>
        <dbReference type="Rhea" id="RHEA-COMP:9566"/>
        <dbReference type="ChEBI" id="CHEBI:15378"/>
        <dbReference type="ChEBI" id="CHEBI:16389"/>
        <dbReference type="ChEBI" id="CHEBI:17976"/>
        <dbReference type="ChEBI" id="CHEBI:57540"/>
        <dbReference type="ChEBI" id="CHEBI:57945"/>
        <dbReference type="EC" id="7.1.1.2"/>
    </reaction>
</comment>
<keyword evidence="5 8" id="KW-0472">Membrane</keyword>
<accession>N0DMN0</accession>
<feature type="transmembrane region" description="Helical" evidence="8">
    <location>
        <begin position="77"/>
        <end position="95"/>
    </location>
</feature>
<keyword evidence="4 8" id="KW-1133">Transmembrane helix</keyword>
<feature type="transmembrane region" description="Helical" evidence="8">
    <location>
        <begin position="223"/>
        <end position="244"/>
    </location>
</feature>
<feature type="transmembrane region" description="Helical" evidence="8">
    <location>
        <begin position="462"/>
        <end position="479"/>
    </location>
</feature>
<dbReference type="Pfam" id="PF00361">
    <property type="entry name" value="Proton_antipo_M"/>
    <property type="match status" value="1"/>
</dbReference>
<dbReference type="InterPro" id="IPR001750">
    <property type="entry name" value="ND/Mrp_TM"/>
</dbReference>
<feature type="domain" description="NADH:quinone oxidoreductase/Mrp antiporter transmembrane" evidence="9">
    <location>
        <begin position="100"/>
        <end position="365"/>
    </location>
</feature>
<keyword evidence="3 8" id="KW-0812">Transmembrane</keyword>
<dbReference type="GO" id="GO:0008137">
    <property type="term" value="F:NADH dehydrogenase (ubiquinone) activity"/>
    <property type="evidence" value="ECO:0007669"/>
    <property type="project" value="UniProtKB-EC"/>
</dbReference>